<name>A0A371CP71_9APHY</name>
<feature type="transmembrane region" description="Helical" evidence="7">
    <location>
        <begin position="187"/>
        <end position="210"/>
    </location>
</feature>
<protein>
    <recommendedName>
        <fullName evidence="5">Endopeptidase S2P</fullName>
    </recommendedName>
</protein>
<evidence type="ECO:0000256" key="4">
    <source>
        <dbReference type="ARBA" id="ARBA00023136"/>
    </source>
</evidence>
<accession>A0A371CP71</accession>
<feature type="domain" description="Peptidase M50" evidence="9">
    <location>
        <begin position="170"/>
        <end position="505"/>
    </location>
</feature>
<reference evidence="10 11" key="1">
    <citation type="journal article" date="2018" name="Biotechnol. Biofuels">
        <title>Integrative visual omics of the white-rot fungus Polyporus brumalis exposes the biotechnological potential of its oxidative enzymes for delignifying raw plant biomass.</title>
        <authorList>
            <person name="Miyauchi S."/>
            <person name="Rancon A."/>
            <person name="Drula E."/>
            <person name="Hage H."/>
            <person name="Chaduli D."/>
            <person name="Favel A."/>
            <person name="Grisel S."/>
            <person name="Henrissat B."/>
            <person name="Herpoel-Gimbert I."/>
            <person name="Ruiz-Duenas F.J."/>
            <person name="Chevret D."/>
            <person name="Hainaut M."/>
            <person name="Lin J."/>
            <person name="Wang M."/>
            <person name="Pangilinan J."/>
            <person name="Lipzen A."/>
            <person name="Lesage-Meessen L."/>
            <person name="Navarro D."/>
            <person name="Riley R."/>
            <person name="Grigoriev I.V."/>
            <person name="Zhou S."/>
            <person name="Raouche S."/>
            <person name="Rosso M.N."/>
        </authorList>
    </citation>
    <scope>NUCLEOTIDE SEQUENCE [LARGE SCALE GENOMIC DNA]</scope>
    <source>
        <strain evidence="10 11">BRFM 1820</strain>
    </source>
</reference>
<dbReference type="PANTHER" id="PTHR13325">
    <property type="entry name" value="PROTEASE M50 MEMBRANE-BOUND TRANSCRIPTION FACTOR SITE 2 PROTEASE"/>
    <property type="match status" value="1"/>
</dbReference>
<keyword evidence="4 7" id="KW-0472">Membrane</keyword>
<keyword evidence="3 7" id="KW-1133">Transmembrane helix</keyword>
<dbReference type="GO" id="GO:0005737">
    <property type="term" value="C:cytoplasm"/>
    <property type="evidence" value="ECO:0007669"/>
    <property type="project" value="TreeGrafter"/>
</dbReference>
<dbReference type="STRING" id="139420.A0A371CP71"/>
<feature type="transmembrane region" description="Helical" evidence="7">
    <location>
        <begin position="155"/>
        <end position="175"/>
    </location>
</feature>
<dbReference type="GO" id="GO:0012505">
    <property type="term" value="C:endomembrane system"/>
    <property type="evidence" value="ECO:0007669"/>
    <property type="project" value="UniProtKB-SubCell"/>
</dbReference>
<evidence type="ECO:0000256" key="6">
    <source>
        <dbReference type="SAM" id="MobiDB-lite"/>
    </source>
</evidence>
<keyword evidence="11" id="KW-1185">Reference proteome</keyword>
<dbReference type="InterPro" id="IPR008915">
    <property type="entry name" value="Peptidase_M50"/>
</dbReference>
<evidence type="ECO:0000256" key="2">
    <source>
        <dbReference type="ARBA" id="ARBA00022692"/>
    </source>
</evidence>
<dbReference type="EMBL" id="KZ857495">
    <property type="protein sequence ID" value="RDX42017.1"/>
    <property type="molecule type" value="Genomic_DNA"/>
</dbReference>
<dbReference type="OrthoDB" id="7694678at2759"/>
<sequence>MLLLVLAVFWGLLYAYRAHRRRKGPASFLPAPPSSLTSASPLLFASRSTRITLHNLHLSAQLSSFNDIHLSASARLRRSRWKVLVTSAYDAGSILGAVGMVGSLVLLVWASIQLALSLYDQLYAIPPPHTPALHKRDALPEVALPSNSHQAPLTLIIPGVTTPLSDLPVLLVSLLTTQIIHELGHAVAAALESVSLSSVGLGLTVLLPSAFVAFPSGEVDSLPPRPRLRIISAGAFHNLLFWLALVIFSWARIPSALWPMLGYSDVSLYGRVVVSVDESSPLYGHLPRGAVIYKVGDDTLNTGRRAAERWEALLTDRSSLGEHDPPLGWCAEEAWFAAHNASCCTPSHPAIPTQACFAPSSEPAFERCVDPLPFLDSASTPTHRCMTAIDCGHAQLCVRPRSDQELLALTLHVPSWLRGNGDGTGEDGAERTLVWQGDSTEILRDVSVGDWLPRSHMLPIGLPLLFSQLFTYLQTLTLSLYFFNLLPLPFLDGGQLLDALHSWWSAPSSIRSPTAESVPLSELEGGDGARTGRRPQVDPHAHVRKDLRGVVHVCAGALLGICVVLALANAYLDR</sequence>
<feature type="signal peptide" evidence="8">
    <location>
        <begin position="1"/>
        <end position="15"/>
    </location>
</feature>
<feature type="transmembrane region" description="Helical" evidence="7">
    <location>
        <begin position="230"/>
        <end position="251"/>
    </location>
</feature>
<keyword evidence="8" id="KW-0732">Signal</keyword>
<dbReference type="InterPro" id="IPR001193">
    <property type="entry name" value="MBTPS2"/>
</dbReference>
<feature type="chain" id="PRO_5016846052" description="Endopeptidase S2P" evidence="8">
    <location>
        <begin position="16"/>
        <end position="574"/>
    </location>
</feature>
<dbReference type="GO" id="GO:0031293">
    <property type="term" value="P:membrane protein intracellular domain proteolysis"/>
    <property type="evidence" value="ECO:0007669"/>
    <property type="project" value="TreeGrafter"/>
</dbReference>
<dbReference type="PANTHER" id="PTHR13325:SF3">
    <property type="entry name" value="MEMBRANE-BOUND TRANSCRIPTION FACTOR SITE-2 PROTEASE"/>
    <property type="match status" value="1"/>
</dbReference>
<comment type="subcellular location">
    <subcellularLocation>
        <location evidence="1">Endomembrane system</location>
        <topology evidence="1">Multi-pass membrane protein</topology>
    </subcellularLocation>
</comment>
<feature type="transmembrane region" description="Helical" evidence="7">
    <location>
        <begin position="549"/>
        <end position="572"/>
    </location>
</feature>
<evidence type="ECO:0000256" key="1">
    <source>
        <dbReference type="ARBA" id="ARBA00004127"/>
    </source>
</evidence>
<evidence type="ECO:0000256" key="3">
    <source>
        <dbReference type="ARBA" id="ARBA00022989"/>
    </source>
</evidence>
<dbReference type="PRINTS" id="PR01000">
    <property type="entry name" value="SREBPS2PTASE"/>
</dbReference>
<gene>
    <name evidence="10" type="ORF">OH76DRAFT_1489006</name>
</gene>
<organism evidence="10 11">
    <name type="scientific">Lentinus brumalis</name>
    <dbReference type="NCBI Taxonomy" id="2498619"/>
    <lineage>
        <taxon>Eukaryota</taxon>
        <taxon>Fungi</taxon>
        <taxon>Dikarya</taxon>
        <taxon>Basidiomycota</taxon>
        <taxon>Agaricomycotina</taxon>
        <taxon>Agaricomycetes</taxon>
        <taxon>Polyporales</taxon>
        <taxon>Polyporaceae</taxon>
        <taxon>Lentinus</taxon>
    </lineage>
</organism>
<evidence type="ECO:0000256" key="7">
    <source>
        <dbReference type="SAM" id="Phobius"/>
    </source>
</evidence>
<proteinExistence type="predicted"/>
<dbReference type="Proteomes" id="UP000256964">
    <property type="component" value="Unassembled WGS sequence"/>
</dbReference>
<dbReference type="AlphaFoldDB" id="A0A371CP71"/>
<evidence type="ECO:0000313" key="10">
    <source>
        <dbReference type="EMBL" id="RDX42017.1"/>
    </source>
</evidence>
<evidence type="ECO:0000256" key="8">
    <source>
        <dbReference type="SAM" id="SignalP"/>
    </source>
</evidence>
<dbReference type="GO" id="GO:0016020">
    <property type="term" value="C:membrane"/>
    <property type="evidence" value="ECO:0007669"/>
    <property type="project" value="InterPro"/>
</dbReference>
<feature type="transmembrane region" description="Helical" evidence="7">
    <location>
        <begin position="83"/>
        <end position="112"/>
    </location>
</feature>
<keyword evidence="2 7" id="KW-0812">Transmembrane</keyword>
<dbReference type="GO" id="GO:0004222">
    <property type="term" value="F:metalloendopeptidase activity"/>
    <property type="evidence" value="ECO:0007669"/>
    <property type="project" value="InterPro"/>
</dbReference>
<evidence type="ECO:0000259" key="9">
    <source>
        <dbReference type="Pfam" id="PF02163"/>
    </source>
</evidence>
<dbReference type="GO" id="GO:1905897">
    <property type="term" value="P:regulation of response to endoplasmic reticulum stress"/>
    <property type="evidence" value="ECO:0007669"/>
    <property type="project" value="TreeGrafter"/>
</dbReference>
<feature type="region of interest" description="Disordered" evidence="6">
    <location>
        <begin position="510"/>
        <end position="538"/>
    </location>
</feature>
<evidence type="ECO:0000256" key="5">
    <source>
        <dbReference type="ARBA" id="ARBA00032658"/>
    </source>
</evidence>
<evidence type="ECO:0000313" key="11">
    <source>
        <dbReference type="Proteomes" id="UP000256964"/>
    </source>
</evidence>
<dbReference type="Pfam" id="PF02163">
    <property type="entry name" value="Peptidase_M50"/>
    <property type="match status" value="1"/>
</dbReference>